<evidence type="ECO:0000313" key="4">
    <source>
        <dbReference type="Proteomes" id="UP000461754"/>
    </source>
</evidence>
<reference evidence="3 4" key="1">
    <citation type="submission" date="2019-08" db="EMBL/GenBank/DDBJ databases">
        <title>In-depth cultivation of the pig gut microbiome towards novel bacterial diversity and tailored functional studies.</title>
        <authorList>
            <person name="Wylensek D."/>
            <person name="Hitch T.C.A."/>
            <person name="Clavel T."/>
        </authorList>
    </citation>
    <scope>NUCLEOTIDE SEQUENCE [LARGE SCALE GENOMIC DNA]</scope>
    <source>
        <strain evidence="3 4">RF-744-FAT-4</strain>
    </source>
</reference>
<evidence type="ECO:0000259" key="2">
    <source>
        <dbReference type="PROSITE" id="PS50887"/>
    </source>
</evidence>
<dbReference type="InterPro" id="IPR000160">
    <property type="entry name" value="GGDEF_dom"/>
</dbReference>
<feature type="transmembrane region" description="Helical" evidence="1">
    <location>
        <begin position="12"/>
        <end position="30"/>
    </location>
</feature>
<accession>A0A7X2NGK7</accession>
<dbReference type="InterPro" id="IPR029787">
    <property type="entry name" value="Nucleotide_cyclase"/>
</dbReference>
<dbReference type="InterPro" id="IPR043128">
    <property type="entry name" value="Rev_trsase/Diguanyl_cyclase"/>
</dbReference>
<proteinExistence type="predicted"/>
<dbReference type="RefSeq" id="WP_154576523.1">
    <property type="nucleotide sequence ID" value="NZ_VUMO01000008.1"/>
</dbReference>
<evidence type="ECO:0000313" key="3">
    <source>
        <dbReference type="EMBL" id="MSS20145.1"/>
    </source>
</evidence>
<dbReference type="SUPFAM" id="SSF55073">
    <property type="entry name" value="Nucleotide cyclase"/>
    <property type="match status" value="1"/>
</dbReference>
<dbReference type="PROSITE" id="PS50887">
    <property type="entry name" value="GGDEF"/>
    <property type="match status" value="1"/>
</dbReference>
<protein>
    <submittedName>
        <fullName evidence="3">Diguanylate cyclase</fullName>
    </submittedName>
</protein>
<organism evidence="3 4">
    <name type="scientific">Pseudoramibacter porci</name>
    <dbReference type="NCBI Taxonomy" id="2606631"/>
    <lineage>
        <taxon>Bacteria</taxon>
        <taxon>Bacillati</taxon>
        <taxon>Bacillota</taxon>
        <taxon>Clostridia</taxon>
        <taxon>Eubacteriales</taxon>
        <taxon>Eubacteriaceae</taxon>
        <taxon>Pseudoramibacter</taxon>
    </lineage>
</organism>
<gene>
    <name evidence="3" type="ORF">FYJ52_07015</name>
</gene>
<dbReference type="AlphaFoldDB" id="A0A7X2NGK7"/>
<feature type="domain" description="GGDEF" evidence="2">
    <location>
        <begin position="100"/>
        <end position="230"/>
    </location>
</feature>
<sequence>MKKIDRFKTIQLVLFLFLAALSAVVIVVRGGDRRSAVLLLWAVLALSFFFIFLDFSLFAEQQQAYEKMLETLGSDPVSKIANRTSIDALLDKFEGQPLAPTFACIALEIVNIQEINQTFGRAGGNEALKRFSITLNLAALDDFFVARNGGCRFAALSEDLTREEVDVFLKRVAEKIAQYNSQPDHPPIRYTIGAAFNDSAQSQDIVTLLAAANRRLNPAEERHTLPAAPQEAAPHV</sequence>
<dbReference type="EMBL" id="VUMO01000008">
    <property type="protein sequence ID" value="MSS20145.1"/>
    <property type="molecule type" value="Genomic_DNA"/>
</dbReference>
<dbReference type="Pfam" id="PF00990">
    <property type="entry name" value="GGDEF"/>
    <property type="match status" value="1"/>
</dbReference>
<evidence type="ECO:0000256" key="1">
    <source>
        <dbReference type="SAM" id="Phobius"/>
    </source>
</evidence>
<keyword evidence="1" id="KW-0472">Membrane</keyword>
<dbReference type="SMART" id="SM00267">
    <property type="entry name" value="GGDEF"/>
    <property type="match status" value="1"/>
</dbReference>
<name>A0A7X2NGK7_9FIRM</name>
<comment type="caution">
    <text evidence="3">The sequence shown here is derived from an EMBL/GenBank/DDBJ whole genome shotgun (WGS) entry which is preliminary data.</text>
</comment>
<keyword evidence="1" id="KW-1133">Transmembrane helix</keyword>
<dbReference type="Proteomes" id="UP000461754">
    <property type="component" value="Unassembled WGS sequence"/>
</dbReference>
<keyword evidence="1" id="KW-0812">Transmembrane</keyword>
<keyword evidence="4" id="KW-1185">Reference proteome</keyword>
<feature type="transmembrane region" description="Helical" evidence="1">
    <location>
        <begin position="36"/>
        <end position="59"/>
    </location>
</feature>
<dbReference type="Gene3D" id="3.30.70.270">
    <property type="match status" value="1"/>
</dbReference>